<evidence type="ECO:0000313" key="2">
    <source>
        <dbReference type="Proteomes" id="UP000886998"/>
    </source>
</evidence>
<dbReference type="OrthoDB" id="8196329at2759"/>
<reference evidence="1" key="1">
    <citation type="submission" date="2020-08" db="EMBL/GenBank/DDBJ databases">
        <title>Multicomponent nature underlies the extraordinary mechanical properties of spider dragline silk.</title>
        <authorList>
            <person name="Kono N."/>
            <person name="Nakamura H."/>
            <person name="Mori M."/>
            <person name="Yoshida Y."/>
            <person name="Ohtoshi R."/>
            <person name="Malay A.D."/>
            <person name="Moran D.A.P."/>
            <person name="Tomita M."/>
            <person name="Numata K."/>
            <person name="Arakawa K."/>
        </authorList>
    </citation>
    <scope>NUCLEOTIDE SEQUENCE</scope>
</reference>
<gene>
    <name evidence="1" type="ORF">TNIN_347641</name>
</gene>
<evidence type="ECO:0000313" key="1">
    <source>
        <dbReference type="EMBL" id="GFY58789.1"/>
    </source>
</evidence>
<comment type="caution">
    <text evidence="1">The sequence shown here is derived from an EMBL/GenBank/DDBJ whole genome shotgun (WGS) entry which is preliminary data.</text>
</comment>
<dbReference type="AlphaFoldDB" id="A0A8X7CBH4"/>
<proteinExistence type="predicted"/>
<sequence>MARVSSLHPTYPGAQECGEDLSQTQSGFISTGICLLDHNVYDYFDYSSLLSKHCQNSRKRTIAVEDNGAATFTMTLNLPGSSKPVADGGNSRNRGKGQYYNFLFS</sequence>
<dbReference type="EMBL" id="BMAV01012245">
    <property type="protein sequence ID" value="GFY58789.1"/>
    <property type="molecule type" value="Genomic_DNA"/>
</dbReference>
<name>A0A8X7CBH4_9ARAC</name>
<keyword evidence="2" id="KW-1185">Reference proteome</keyword>
<dbReference type="Proteomes" id="UP000886998">
    <property type="component" value="Unassembled WGS sequence"/>
</dbReference>
<protein>
    <submittedName>
        <fullName evidence="1">Uncharacterized protein</fullName>
    </submittedName>
</protein>
<organism evidence="1 2">
    <name type="scientific">Trichonephila inaurata madagascariensis</name>
    <dbReference type="NCBI Taxonomy" id="2747483"/>
    <lineage>
        <taxon>Eukaryota</taxon>
        <taxon>Metazoa</taxon>
        <taxon>Ecdysozoa</taxon>
        <taxon>Arthropoda</taxon>
        <taxon>Chelicerata</taxon>
        <taxon>Arachnida</taxon>
        <taxon>Araneae</taxon>
        <taxon>Araneomorphae</taxon>
        <taxon>Entelegynae</taxon>
        <taxon>Araneoidea</taxon>
        <taxon>Nephilidae</taxon>
        <taxon>Trichonephila</taxon>
        <taxon>Trichonephila inaurata</taxon>
    </lineage>
</organism>
<accession>A0A8X7CBH4</accession>